<evidence type="ECO:0000256" key="3">
    <source>
        <dbReference type="ARBA" id="ARBA00022989"/>
    </source>
</evidence>
<proteinExistence type="inferred from homology"/>
<evidence type="ECO:0000313" key="9">
    <source>
        <dbReference type="Proteomes" id="UP000808914"/>
    </source>
</evidence>
<dbReference type="CDD" id="cd08010">
    <property type="entry name" value="MltG_like"/>
    <property type="match status" value="1"/>
</dbReference>
<sequence>MSKSDDQIKFLNGKRKSNRLRRFGIIAVIVLAVLAIIAGGGIFYVKKALAPVDKTSAKQVTINIPNGTSSAEISQMLEDKGVINNASVFRYYAKYKNESNFKAGTYLFSPSMSTEEIIQSLNTGKNQSAAFQITVPEGWWVKDIAHRIAENTNLNEKDILSKMQDRNYIKKHYMKDYPFLTDDILNKKIKYPLEGYLYPATYRFQEKDPSLDAIVKAMLNKTQEVLNKYQKQINNNQLGSVHKILTMASLLEGEAQNINDLKKISGVFYNRLDKGMPLQTDPTIAYAKQKHLYRTTYKDLDIKSPYNTYKNKGMPVGPINNPGEEAIKAVLWPIKSDDLYFFARPNGEVIFTKTLKEHDAVVKKYGHEWDKVKS</sequence>
<evidence type="ECO:0000256" key="7">
    <source>
        <dbReference type="HAMAP-Rule" id="MF_02065"/>
    </source>
</evidence>
<name>A0ABS2Q0N1_9BACL</name>
<dbReference type="EMBL" id="JAFBER010000012">
    <property type="protein sequence ID" value="MBM7645854.1"/>
    <property type="molecule type" value="Genomic_DNA"/>
</dbReference>
<comment type="caution">
    <text evidence="8">The sequence shown here is derived from an EMBL/GenBank/DDBJ whole genome shotgun (WGS) entry which is preliminary data.</text>
</comment>
<evidence type="ECO:0000256" key="1">
    <source>
        <dbReference type="ARBA" id="ARBA00022475"/>
    </source>
</evidence>
<gene>
    <name evidence="7" type="primary">mltG</name>
    <name evidence="8" type="ORF">JOD45_002073</name>
</gene>
<keyword evidence="4 7" id="KW-0472">Membrane</keyword>
<evidence type="ECO:0000256" key="6">
    <source>
        <dbReference type="ARBA" id="ARBA00023316"/>
    </source>
</evidence>
<evidence type="ECO:0000256" key="4">
    <source>
        <dbReference type="ARBA" id="ARBA00023136"/>
    </source>
</evidence>
<dbReference type="PANTHER" id="PTHR30518:SF2">
    <property type="entry name" value="ENDOLYTIC MUREIN TRANSGLYCOSYLASE"/>
    <property type="match status" value="1"/>
</dbReference>
<evidence type="ECO:0000256" key="5">
    <source>
        <dbReference type="ARBA" id="ARBA00023239"/>
    </source>
</evidence>
<accession>A0ABS2Q0N1</accession>
<keyword evidence="2 7" id="KW-0812">Transmembrane</keyword>
<dbReference type="HAMAP" id="MF_02065">
    <property type="entry name" value="MltG"/>
    <property type="match status" value="1"/>
</dbReference>
<feature type="site" description="Important for catalytic activity" evidence="7">
    <location>
        <position position="254"/>
    </location>
</feature>
<keyword evidence="9" id="KW-1185">Reference proteome</keyword>
<comment type="catalytic activity">
    <reaction evidence="7">
        <text>a peptidoglycan chain = a peptidoglycan chain with N-acetyl-1,6-anhydromuramyl-[peptide] at the reducing end + a peptidoglycan chain with N-acetylglucosamine at the non-reducing end.</text>
        <dbReference type="EC" id="4.2.2.29"/>
    </reaction>
</comment>
<organism evidence="8 9">
    <name type="scientific">Scopulibacillus daqui</name>
    <dbReference type="NCBI Taxonomy" id="1469162"/>
    <lineage>
        <taxon>Bacteria</taxon>
        <taxon>Bacillati</taxon>
        <taxon>Bacillota</taxon>
        <taxon>Bacilli</taxon>
        <taxon>Bacillales</taxon>
        <taxon>Sporolactobacillaceae</taxon>
        <taxon>Scopulibacillus</taxon>
    </lineage>
</organism>
<dbReference type="Gene3D" id="3.30.160.60">
    <property type="entry name" value="Classic Zinc Finger"/>
    <property type="match status" value="1"/>
</dbReference>
<comment type="subcellular location">
    <subcellularLocation>
        <location evidence="7">Cell membrane</location>
        <topology evidence="7">Single-pass membrane protein</topology>
    </subcellularLocation>
</comment>
<keyword evidence="1 7" id="KW-1003">Cell membrane</keyword>
<reference evidence="8 9" key="1">
    <citation type="submission" date="2021-01" db="EMBL/GenBank/DDBJ databases">
        <title>Genomic Encyclopedia of Type Strains, Phase IV (KMG-IV): sequencing the most valuable type-strain genomes for metagenomic binning, comparative biology and taxonomic classification.</title>
        <authorList>
            <person name="Goeker M."/>
        </authorList>
    </citation>
    <scope>NUCLEOTIDE SEQUENCE [LARGE SCALE GENOMIC DNA]</scope>
    <source>
        <strain evidence="8 9">DSM 28236</strain>
    </source>
</reference>
<dbReference type="RefSeq" id="WP_205003766.1">
    <property type="nucleotide sequence ID" value="NZ_JAFBER010000012.1"/>
</dbReference>
<dbReference type="PANTHER" id="PTHR30518">
    <property type="entry name" value="ENDOLYTIC MUREIN TRANSGLYCOSYLASE"/>
    <property type="match status" value="1"/>
</dbReference>
<evidence type="ECO:0000256" key="2">
    <source>
        <dbReference type="ARBA" id="ARBA00022692"/>
    </source>
</evidence>
<evidence type="ECO:0000313" key="8">
    <source>
        <dbReference type="EMBL" id="MBM7645854.1"/>
    </source>
</evidence>
<feature type="transmembrane region" description="Helical" evidence="7">
    <location>
        <begin position="23"/>
        <end position="45"/>
    </location>
</feature>
<keyword evidence="6 7" id="KW-0961">Cell wall biogenesis/degradation</keyword>
<dbReference type="NCBIfam" id="TIGR00247">
    <property type="entry name" value="endolytic transglycosylase MltG"/>
    <property type="match status" value="1"/>
</dbReference>
<dbReference type="InterPro" id="IPR003770">
    <property type="entry name" value="MLTG-like"/>
</dbReference>
<dbReference type="Gene3D" id="3.30.1490.480">
    <property type="entry name" value="Endolytic murein transglycosylase"/>
    <property type="match status" value="1"/>
</dbReference>
<keyword evidence="3 7" id="KW-1133">Transmembrane helix</keyword>
<keyword evidence="5 7" id="KW-0456">Lyase</keyword>
<dbReference type="EC" id="4.2.2.29" evidence="7"/>
<dbReference type="Pfam" id="PF02618">
    <property type="entry name" value="YceG"/>
    <property type="match status" value="1"/>
</dbReference>
<protein>
    <recommendedName>
        <fullName evidence="7">Endolytic murein transglycosylase</fullName>
        <ecNumber evidence="7">4.2.2.29</ecNumber>
    </recommendedName>
    <alternativeName>
        <fullName evidence="7">Peptidoglycan lytic transglycosylase</fullName>
    </alternativeName>
    <alternativeName>
        <fullName evidence="7">Peptidoglycan polymerization terminase</fullName>
    </alternativeName>
</protein>
<comment type="similarity">
    <text evidence="7">Belongs to the transglycosylase MltG family.</text>
</comment>
<comment type="function">
    <text evidence="7">Functions as a peptidoglycan terminase that cleaves nascent peptidoglycan strands endolytically to terminate their elongation.</text>
</comment>
<dbReference type="Proteomes" id="UP000808914">
    <property type="component" value="Unassembled WGS sequence"/>
</dbReference>